<dbReference type="InterPro" id="IPR003974">
    <property type="entry name" value="K_chnl_volt-dep_Kv3"/>
</dbReference>
<reference evidence="9" key="1">
    <citation type="journal article" date="2023" name="G3 (Bethesda)">
        <title>A reference genome for the long-term kleptoplast-retaining sea slug Elysia crispata morphotype clarki.</title>
        <authorList>
            <person name="Eastman K.E."/>
            <person name="Pendleton A.L."/>
            <person name="Shaikh M.A."/>
            <person name="Suttiyut T."/>
            <person name="Ogas R."/>
            <person name="Tomko P."/>
            <person name="Gavelis G."/>
            <person name="Widhalm J.R."/>
            <person name="Wisecaver J.H."/>
        </authorList>
    </citation>
    <scope>NUCLEOTIDE SEQUENCE</scope>
    <source>
        <strain evidence="9">ECLA1</strain>
    </source>
</reference>
<dbReference type="GO" id="GO:0008076">
    <property type="term" value="C:voltage-gated potassium channel complex"/>
    <property type="evidence" value="ECO:0007669"/>
    <property type="project" value="InterPro"/>
</dbReference>
<dbReference type="PANTHER" id="PTHR11537">
    <property type="entry name" value="VOLTAGE-GATED POTASSIUM CHANNEL"/>
    <property type="match status" value="1"/>
</dbReference>
<dbReference type="SUPFAM" id="SSF54695">
    <property type="entry name" value="POZ domain"/>
    <property type="match status" value="1"/>
</dbReference>
<dbReference type="Proteomes" id="UP001283361">
    <property type="component" value="Unassembled WGS sequence"/>
</dbReference>
<dbReference type="EMBL" id="JAWDGP010001628">
    <property type="protein sequence ID" value="KAK3789805.1"/>
    <property type="molecule type" value="Genomic_DNA"/>
</dbReference>
<evidence type="ECO:0000256" key="4">
    <source>
        <dbReference type="ARBA" id="ARBA00022989"/>
    </source>
</evidence>
<keyword evidence="5" id="KW-0406">Ion transport</keyword>
<feature type="domain" description="BTB" evidence="8">
    <location>
        <begin position="40"/>
        <end position="140"/>
    </location>
</feature>
<evidence type="ECO:0000313" key="9">
    <source>
        <dbReference type="EMBL" id="KAK3789805.1"/>
    </source>
</evidence>
<evidence type="ECO:0000256" key="3">
    <source>
        <dbReference type="ARBA" id="ARBA00022692"/>
    </source>
</evidence>
<accession>A0AAE1ALL4</accession>
<dbReference type="InterPro" id="IPR011333">
    <property type="entry name" value="SKP1/BTB/POZ_sf"/>
</dbReference>
<comment type="caution">
    <text evidence="9">The sequence shown here is derived from an EMBL/GenBank/DDBJ whole genome shotgun (WGS) entry which is preliminary data.</text>
</comment>
<name>A0AAE1ALL4_9GAST</name>
<keyword evidence="3" id="KW-0812">Transmembrane</keyword>
<evidence type="ECO:0000256" key="1">
    <source>
        <dbReference type="ARBA" id="ARBA00004141"/>
    </source>
</evidence>
<comment type="subcellular location">
    <subcellularLocation>
        <location evidence="1">Membrane</location>
        <topology evidence="1">Multi-pass membrane protein</topology>
    </subcellularLocation>
</comment>
<dbReference type="PRINTS" id="PR01498">
    <property type="entry name" value="SHAWCHANNEL"/>
</dbReference>
<dbReference type="GO" id="GO:0051260">
    <property type="term" value="P:protein homooligomerization"/>
    <property type="evidence" value="ECO:0007669"/>
    <property type="project" value="InterPro"/>
</dbReference>
<proteinExistence type="predicted"/>
<keyword evidence="6" id="KW-0472">Membrane</keyword>
<evidence type="ECO:0000256" key="6">
    <source>
        <dbReference type="ARBA" id="ARBA00023136"/>
    </source>
</evidence>
<dbReference type="GO" id="GO:0001508">
    <property type="term" value="P:action potential"/>
    <property type="evidence" value="ECO:0007669"/>
    <property type="project" value="TreeGrafter"/>
</dbReference>
<dbReference type="PANTHER" id="PTHR11537:SF254">
    <property type="entry name" value="POTASSIUM VOLTAGE-GATED CHANNEL PROTEIN SHAB"/>
    <property type="match status" value="1"/>
</dbReference>
<dbReference type="InterPro" id="IPR000210">
    <property type="entry name" value="BTB/POZ_dom"/>
</dbReference>
<evidence type="ECO:0000256" key="7">
    <source>
        <dbReference type="ARBA" id="ARBA00023303"/>
    </source>
</evidence>
<gene>
    <name evidence="9" type="ORF">RRG08_036098</name>
</gene>
<dbReference type="InterPro" id="IPR028325">
    <property type="entry name" value="VG_K_chnl"/>
</dbReference>
<dbReference type="Gene3D" id="3.30.710.10">
    <property type="entry name" value="Potassium Channel Kv1.1, Chain A"/>
    <property type="match status" value="1"/>
</dbReference>
<evidence type="ECO:0000313" key="10">
    <source>
        <dbReference type="Proteomes" id="UP001283361"/>
    </source>
</evidence>
<protein>
    <recommendedName>
        <fullName evidence="8">BTB domain-containing protein</fullName>
    </recommendedName>
</protein>
<keyword evidence="4" id="KW-1133">Transmembrane helix</keyword>
<keyword evidence="7" id="KW-0407">Ion channel</keyword>
<dbReference type="GO" id="GO:0005249">
    <property type="term" value="F:voltage-gated potassium channel activity"/>
    <property type="evidence" value="ECO:0007669"/>
    <property type="project" value="InterPro"/>
</dbReference>
<dbReference type="AlphaFoldDB" id="A0AAE1ALL4"/>
<keyword evidence="10" id="KW-1185">Reference proteome</keyword>
<keyword evidence="2" id="KW-0813">Transport</keyword>
<dbReference type="Pfam" id="PF02214">
    <property type="entry name" value="BTB_2"/>
    <property type="match status" value="1"/>
</dbReference>
<dbReference type="SMART" id="SM00225">
    <property type="entry name" value="BTB"/>
    <property type="match status" value="1"/>
</dbReference>
<evidence type="ECO:0000256" key="2">
    <source>
        <dbReference type="ARBA" id="ARBA00022448"/>
    </source>
</evidence>
<evidence type="ECO:0000256" key="5">
    <source>
        <dbReference type="ARBA" id="ARBA00023065"/>
    </source>
</evidence>
<evidence type="ECO:0000259" key="8">
    <source>
        <dbReference type="SMART" id="SM00225"/>
    </source>
</evidence>
<organism evidence="9 10">
    <name type="scientific">Elysia crispata</name>
    <name type="common">lettuce slug</name>
    <dbReference type="NCBI Taxonomy" id="231223"/>
    <lineage>
        <taxon>Eukaryota</taxon>
        <taxon>Metazoa</taxon>
        <taxon>Spiralia</taxon>
        <taxon>Lophotrochozoa</taxon>
        <taxon>Mollusca</taxon>
        <taxon>Gastropoda</taxon>
        <taxon>Heterobranchia</taxon>
        <taxon>Euthyneura</taxon>
        <taxon>Panpulmonata</taxon>
        <taxon>Sacoglossa</taxon>
        <taxon>Placobranchoidea</taxon>
        <taxon>Plakobranchidae</taxon>
        <taxon>Elysia</taxon>
    </lineage>
</organism>
<dbReference type="InterPro" id="IPR003131">
    <property type="entry name" value="T1-type_BTB"/>
</dbReference>
<sequence length="149" mass="17187">MSNTAKASKDKRDILSDPLHGARIDEPTNKVTVHADTKNETIIFNVGGTRFETYKSTLRAIPSSPLSKDSFLEKYYRPDHLDYFFYRDPAVYHCVLNFFCTGELHLSSETCGPVVKSELDFWGVNELEIEECCWHKYSNWLSTLQALRK</sequence>